<evidence type="ECO:0000313" key="2">
    <source>
        <dbReference type="Proteomes" id="UP001381693"/>
    </source>
</evidence>
<dbReference type="EMBL" id="JAXCGZ010003788">
    <property type="protein sequence ID" value="KAK7083202.1"/>
    <property type="molecule type" value="Genomic_DNA"/>
</dbReference>
<keyword evidence="2" id="KW-1185">Reference proteome</keyword>
<name>A0AAN8XF77_HALRR</name>
<dbReference type="PANTHER" id="PTHR20371:SF1">
    <property type="entry name" value="ENOLASE-PHOSPHATASE E1"/>
    <property type="match status" value="1"/>
</dbReference>
<gene>
    <name evidence="1" type="ORF">SK128_011718</name>
</gene>
<evidence type="ECO:0000313" key="1">
    <source>
        <dbReference type="EMBL" id="KAK7083202.1"/>
    </source>
</evidence>
<feature type="non-terminal residue" evidence="1">
    <location>
        <position position="1"/>
    </location>
</feature>
<dbReference type="GO" id="GO:0043874">
    <property type="term" value="F:acireductone synthase activity"/>
    <property type="evidence" value="ECO:0007669"/>
    <property type="project" value="TreeGrafter"/>
</dbReference>
<dbReference type="GO" id="GO:0019509">
    <property type="term" value="P:L-methionine salvage from methylthioadenosine"/>
    <property type="evidence" value="ECO:0007669"/>
    <property type="project" value="TreeGrafter"/>
</dbReference>
<comment type="caution">
    <text evidence="1">The sequence shown here is derived from an EMBL/GenBank/DDBJ whole genome shotgun (WGS) entry which is preliminary data.</text>
</comment>
<dbReference type="Proteomes" id="UP001381693">
    <property type="component" value="Unassembled WGS sequence"/>
</dbReference>
<feature type="non-terminal residue" evidence="1">
    <location>
        <position position="67"/>
    </location>
</feature>
<proteinExistence type="predicted"/>
<dbReference type="PANTHER" id="PTHR20371">
    <property type="entry name" value="ENOLASE-PHOSPHATASE E1"/>
    <property type="match status" value="1"/>
</dbReference>
<reference evidence="1 2" key="1">
    <citation type="submission" date="2023-11" db="EMBL/GenBank/DDBJ databases">
        <title>Halocaridina rubra genome assembly.</title>
        <authorList>
            <person name="Smith C."/>
        </authorList>
    </citation>
    <scope>NUCLEOTIDE SEQUENCE [LARGE SCALE GENOMIC DNA]</scope>
    <source>
        <strain evidence="1">EP-1</strain>
        <tissue evidence="1">Whole</tissue>
    </source>
</reference>
<protein>
    <submittedName>
        <fullName evidence="1">Uncharacterized protein</fullName>
    </submittedName>
</protein>
<dbReference type="Gene3D" id="1.10.720.60">
    <property type="match status" value="1"/>
</dbReference>
<sequence length="67" mass="7064">IKTDVAEGIPGMALVPPVGGTEGKEECIASLVKNIHCMMDADRKIGPLKALQGHMWTQAYAEGTVKG</sequence>
<accession>A0AAN8XF77</accession>
<dbReference type="AlphaFoldDB" id="A0AAN8XF77"/>
<organism evidence="1 2">
    <name type="scientific">Halocaridina rubra</name>
    <name type="common">Hawaiian red shrimp</name>
    <dbReference type="NCBI Taxonomy" id="373956"/>
    <lineage>
        <taxon>Eukaryota</taxon>
        <taxon>Metazoa</taxon>
        <taxon>Ecdysozoa</taxon>
        <taxon>Arthropoda</taxon>
        <taxon>Crustacea</taxon>
        <taxon>Multicrustacea</taxon>
        <taxon>Malacostraca</taxon>
        <taxon>Eumalacostraca</taxon>
        <taxon>Eucarida</taxon>
        <taxon>Decapoda</taxon>
        <taxon>Pleocyemata</taxon>
        <taxon>Caridea</taxon>
        <taxon>Atyoidea</taxon>
        <taxon>Atyidae</taxon>
        <taxon>Halocaridina</taxon>
    </lineage>
</organism>